<dbReference type="Proteomes" id="UP000479000">
    <property type="component" value="Unassembled WGS sequence"/>
</dbReference>
<dbReference type="GO" id="GO:0071897">
    <property type="term" value="P:DNA biosynthetic process"/>
    <property type="evidence" value="ECO:0007669"/>
    <property type="project" value="UniProtKB-ARBA"/>
</dbReference>
<sequence>MRKYKHVFTGVGCLEGEISLSVDPSVEPVKQKPRRIAVRLRDEVKQKLDEMVKHQIIAKETGPTDWTSNLYEYEISTIESVLSELNGARYFSVVDTKDGFWNIKLDEKSSKLTTFWTPFGRYRFLRLPFGLNVSTDIYQCRVHEVFAGIKDTIVIQDDILVIGRGKNNEEASRNHDRVLEELLERAKQANLKFNKEKVKLKQRSVRYMGHIITSEGLKADPSIKEAIKQMKYPLDVTE</sequence>
<dbReference type="CDD" id="cd01647">
    <property type="entry name" value="RT_LTR"/>
    <property type="match status" value="1"/>
</dbReference>
<dbReference type="InterPro" id="IPR043128">
    <property type="entry name" value="Rev_trsase/Diguanyl_cyclase"/>
</dbReference>
<dbReference type="AlphaFoldDB" id="A0A6H5G290"/>
<dbReference type="Gene3D" id="3.10.10.10">
    <property type="entry name" value="HIV Type 1 Reverse Transcriptase, subunit A, domain 1"/>
    <property type="match status" value="1"/>
</dbReference>
<name>A0A6H5G290_9HEMI</name>
<dbReference type="OrthoDB" id="6630773at2759"/>
<feature type="non-terminal residue" evidence="3">
    <location>
        <position position="238"/>
    </location>
</feature>
<protein>
    <recommendedName>
        <fullName evidence="2">Reverse transcriptase domain-containing protein</fullName>
    </recommendedName>
</protein>
<dbReference type="Pfam" id="PF00078">
    <property type="entry name" value="RVT_1"/>
    <property type="match status" value="1"/>
</dbReference>
<organism evidence="3 4">
    <name type="scientific">Nesidiocoris tenuis</name>
    <dbReference type="NCBI Taxonomy" id="355587"/>
    <lineage>
        <taxon>Eukaryota</taxon>
        <taxon>Metazoa</taxon>
        <taxon>Ecdysozoa</taxon>
        <taxon>Arthropoda</taxon>
        <taxon>Hexapoda</taxon>
        <taxon>Insecta</taxon>
        <taxon>Pterygota</taxon>
        <taxon>Neoptera</taxon>
        <taxon>Paraneoptera</taxon>
        <taxon>Hemiptera</taxon>
        <taxon>Heteroptera</taxon>
        <taxon>Panheteroptera</taxon>
        <taxon>Cimicomorpha</taxon>
        <taxon>Miridae</taxon>
        <taxon>Dicyphina</taxon>
        <taxon>Nesidiocoris</taxon>
    </lineage>
</organism>
<dbReference type="InterPro" id="IPR000477">
    <property type="entry name" value="RT_dom"/>
</dbReference>
<dbReference type="EMBL" id="CADCXU010004153">
    <property type="protein sequence ID" value="CAA9995923.1"/>
    <property type="molecule type" value="Genomic_DNA"/>
</dbReference>
<gene>
    <name evidence="3" type="ORF">NTEN_LOCUS2619</name>
</gene>
<evidence type="ECO:0000313" key="3">
    <source>
        <dbReference type="EMBL" id="CAA9995923.1"/>
    </source>
</evidence>
<proteinExistence type="predicted"/>
<keyword evidence="4" id="KW-1185">Reference proteome</keyword>
<evidence type="ECO:0000313" key="4">
    <source>
        <dbReference type="Proteomes" id="UP000479000"/>
    </source>
</evidence>
<dbReference type="PANTHER" id="PTHR37984:SF8">
    <property type="entry name" value="CCHC-TYPE DOMAIN-CONTAINING PROTEIN"/>
    <property type="match status" value="1"/>
</dbReference>
<dbReference type="PANTHER" id="PTHR37984">
    <property type="entry name" value="PROTEIN CBG26694"/>
    <property type="match status" value="1"/>
</dbReference>
<reference evidence="3 4" key="1">
    <citation type="submission" date="2020-02" db="EMBL/GenBank/DDBJ databases">
        <authorList>
            <person name="Ferguson B K."/>
        </authorList>
    </citation>
    <scope>NUCLEOTIDE SEQUENCE [LARGE SCALE GENOMIC DNA]</scope>
</reference>
<keyword evidence="1" id="KW-0175">Coiled coil</keyword>
<evidence type="ECO:0000256" key="1">
    <source>
        <dbReference type="SAM" id="Coils"/>
    </source>
</evidence>
<feature type="domain" description="Reverse transcriptase" evidence="2">
    <location>
        <begin position="1"/>
        <end position="212"/>
    </location>
</feature>
<evidence type="ECO:0000259" key="2">
    <source>
        <dbReference type="PROSITE" id="PS50878"/>
    </source>
</evidence>
<feature type="coiled-coil region" evidence="1">
    <location>
        <begin position="172"/>
        <end position="203"/>
    </location>
</feature>
<dbReference type="SUPFAM" id="SSF56672">
    <property type="entry name" value="DNA/RNA polymerases"/>
    <property type="match status" value="1"/>
</dbReference>
<accession>A0A6H5G290</accession>
<dbReference type="Gene3D" id="3.30.70.270">
    <property type="match status" value="1"/>
</dbReference>
<dbReference type="InterPro" id="IPR050951">
    <property type="entry name" value="Retrovirus_Pol_polyprotein"/>
</dbReference>
<dbReference type="InterPro" id="IPR043502">
    <property type="entry name" value="DNA/RNA_pol_sf"/>
</dbReference>
<dbReference type="PROSITE" id="PS50878">
    <property type="entry name" value="RT_POL"/>
    <property type="match status" value="1"/>
</dbReference>